<dbReference type="RefSeq" id="WP_138401252.1">
    <property type="nucleotide sequence ID" value="NZ_JBAFVI010000003.1"/>
</dbReference>
<organism evidence="3 4">
    <name type="scientific">Xanthobacter autotrophicus</name>
    <dbReference type="NCBI Taxonomy" id="280"/>
    <lineage>
        <taxon>Bacteria</taxon>
        <taxon>Pseudomonadati</taxon>
        <taxon>Pseudomonadota</taxon>
        <taxon>Alphaproteobacteria</taxon>
        <taxon>Hyphomicrobiales</taxon>
        <taxon>Xanthobacteraceae</taxon>
        <taxon>Xanthobacter</taxon>
    </lineage>
</organism>
<dbReference type="EMBL" id="VAUP01000038">
    <property type="protein sequence ID" value="TLX41211.1"/>
    <property type="molecule type" value="Genomic_DNA"/>
</dbReference>
<dbReference type="NCBIfam" id="NF033689">
    <property type="entry name" value="N2Fix_CO_CowN"/>
    <property type="match status" value="1"/>
</dbReference>
<reference evidence="3 4" key="1">
    <citation type="submission" date="2019-05" db="EMBL/GenBank/DDBJ databases">
        <authorList>
            <person name="Zhou X."/>
        </authorList>
    </citation>
    <scope>NUCLEOTIDE SEQUENCE [LARGE SCALE GENOMIC DNA]</scope>
    <source>
        <strain evidence="3 4">DSM 432</strain>
    </source>
</reference>
<dbReference type="HAMAP" id="MF_02117">
    <property type="entry name" value="CowN"/>
    <property type="match status" value="1"/>
</dbReference>
<dbReference type="Proteomes" id="UP000305131">
    <property type="component" value="Unassembled WGS sequence"/>
</dbReference>
<accession>A0A6C1KBM7</accession>
<dbReference type="InterPro" id="IPR024899">
    <property type="entry name" value="CowN"/>
</dbReference>
<comment type="similarity">
    <text evidence="2">Belongs to the CowN family.</text>
</comment>
<comment type="caution">
    <text evidence="3">The sequence shown here is derived from an EMBL/GenBank/DDBJ whole genome shotgun (WGS) entry which is preliminary data.</text>
</comment>
<dbReference type="Pfam" id="PF20543">
    <property type="entry name" value="CowN"/>
    <property type="match status" value="1"/>
</dbReference>
<evidence type="ECO:0000313" key="3">
    <source>
        <dbReference type="EMBL" id="TLX41211.1"/>
    </source>
</evidence>
<keyword evidence="1 2" id="KW-0535">Nitrogen fixation</keyword>
<comment type="function">
    <text evidence="2">Is required to sustain N(2)-dependent growth in the presence of low levels of carbon monoxide (CO). Probably acts by protecting the N(2) fixation ability of the nitrogenase complex, which is inactivated in the presence of CO.</text>
</comment>
<dbReference type="GO" id="GO:0009399">
    <property type="term" value="P:nitrogen fixation"/>
    <property type="evidence" value="ECO:0007669"/>
    <property type="project" value="UniProtKB-UniRule"/>
</dbReference>
<evidence type="ECO:0000256" key="1">
    <source>
        <dbReference type="ARBA" id="ARBA00023231"/>
    </source>
</evidence>
<evidence type="ECO:0000313" key="4">
    <source>
        <dbReference type="Proteomes" id="UP000305131"/>
    </source>
</evidence>
<dbReference type="AlphaFoldDB" id="A0A6C1KBM7"/>
<dbReference type="OrthoDB" id="7689335at2"/>
<dbReference type="GeneID" id="95775742"/>
<sequence>MDQPTAGFPALHFELEQPDRYLTFQGIDFEGNMRRVLAHLYRYIDDPAHGNAFWDRFKARLEAAEAGAATICDKLLLLHSHVYYMVDLFEEQEDEIALADLKRLEEECF</sequence>
<proteinExistence type="inferred from homology"/>
<name>A0A6C1KBM7_XANAU</name>
<evidence type="ECO:0000256" key="2">
    <source>
        <dbReference type="HAMAP-Rule" id="MF_02117"/>
    </source>
</evidence>
<gene>
    <name evidence="2 3" type="primary">cowN</name>
    <name evidence="3" type="ORF">FBQ73_20005</name>
</gene>
<protein>
    <recommendedName>
        <fullName evidence="2">N(2)-fixation sustaining protein CowN</fullName>
    </recommendedName>
    <alternativeName>
        <fullName evidence="2">CO weal-nitrogenase</fullName>
    </alternativeName>
</protein>